<feature type="transmembrane region" description="Helical" evidence="1">
    <location>
        <begin position="415"/>
        <end position="432"/>
    </location>
</feature>
<evidence type="ECO:0000256" key="1">
    <source>
        <dbReference type="SAM" id="Phobius"/>
    </source>
</evidence>
<protein>
    <submittedName>
        <fullName evidence="2">Bacterial membrane protein YfhO</fullName>
    </submittedName>
</protein>
<keyword evidence="1" id="KW-0472">Membrane</keyword>
<feature type="transmembrane region" description="Helical" evidence="1">
    <location>
        <begin position="130"/>
        <end position="146"/>
    </location>
</feature>
<organism evidence="2">
    <name type="scientific">[Clostridium] nexile</name>
    <dbReference type="NCBI Taxonomy" id="29361"/>
    <lineage>
        <taxon>Bacteria</taxon>
        <taxon>Bacillati</taxon>
        <taxon>Bacillota</taxon>
        <taxon>Clostridia</taxon>
        <taxon>Lachnospirales</taxon>
        <taxon>Lachnospiraceae</taxon>
        <taxon>Tyzzerella</taxon>
    </lineage>
</organism>
<keyword evidence="1" id="KW-1133">Transmembrane helix</keyword>
<sequence length="860" mass="98209">MNRQKFKQTIPYLILGMFTLFFCWFFCGRYGVFGSKVDWISQHSVLPDYFRQQFYNTGQLFPEFAANIGGGQNIYNFAYYGLYSPVVLVSYFLPFVKMSDYMMAAGVISLLAAVLLFYKWLLRRGITSRLSFLTALLFLLSGPMIYHSYNQIMFVNYMPFLCLAFLGVDRYFEKQKPGLYTISVFLMILTSFYFSIGGMFALVLYGIYRYAEGKEKLGENIKILGFVSDGFRFLLPMLTAVLMSAVLLVPTAMALAGGREGGHKRALSALLIPEIPIFRVVYTPYGIGLTTLAITVLITGLTYRKLYEKFLHIACIVILAVPLFAYLLNGGLYIRDKVMIPFLPFLCYLIATYLEKQKRREISFWAGALPCLLTIVLVYMGREQGKYSEYLGWVLVDALVMLVCYLIFYWKKFDWVLIVVPIGFLALYGVVLHKSADKMIEPAFYEEVTNKQIRTEIEELTEKENGFYRMEQSGTTSENAANLNRIWNMQQYVSSIYSSSYNPAYQKFRTETFLVEQPFRNVLMQSVTENPIYQKLMGVKYILSKQEIAGYQQEKKVGDVTVYKNEEVLPIAYVTNQMISEKAYEDLAFPYSQLAFLRFAVGKSVNDTVNPKEVLNSQVKEAGAEIPMEDTQAIEKIEDGYHIKSKEIQNVKLKISEEAQQEEILFVQFELKNYKRSKDVSVWLAGVKNKLSAGSHIYYNGNTTFTYAVNLKVGQTEVNLGLGAGNYEIRNLRCYIGNTDESLKTLCQSEFRVDKAQTKGNRIVGSVDGVKDGYLITSIPYDEHFEVKIDGKDVKYEKVNTAFLGVKMPDGTHEVEIVYHAPGLKMGKVLSVTGLLLLAGMMLWNKKKAYKPLDKYHFMG</sequence>
<dbReference type="InterPro" id="IPR018580">
    <property type="entry name" value="Uncharacterised_YfhO"/>
</dbReference>
<dbReference type="PANTHER" id="PTHR38454">
    <property type="entry name" value="INTEGRAL MEMBRANE PROTEIN-RELATED"/>
    <property type="match status" value="1"/>
</dbReference>
<feature type="transmembrane region" description="Helical" evidence="1">
    <location>
        <begin position="310"/>
        <end position="328"/>
    </location>
</feature>
<feature type="transmembrane region" description="Helical" evidence="1">
    <location>
        <begin position="390"/>
        <end position="409"/>
    </location>
</feature>
<feature type="transmembrane region" description="Helical" evidence="1">
    <location>
        <begin position="233"/>
        <end position="256"/>
    </location>
</feature>
<dbReference type="PANTHER" id="PTHR38454:SF1">
    <property type="entry name" value="INTEGRAL MEMBRANE PROTEIN"/>
    <property type="match status" value="1"/>
</dbReference>
<name>A0A6N2U076_9FIRM</name>
<dbReference type="EMBL" id="CACRTG010000013">
    <property type="protein sequence ID" value="VYT11450.1"/>
    <property type="molecule type" value="Genomic_DNA"/>
</dbReference>
<gene>
    <name evidence="2" type="ORF">CNLFYP112_01864</name>
</gene>
<feature type="transmembrane region" description="Helical" evidence="1">
    <location>
        <begin position="184"/>
        <end position="208"/>
    </location>
</feature>
<feature type="transmembrane region" description="Helical" evidence="1">
    <location>
        <begin position="340"/>
        <end position="356"/>
    </location>
</feature>
<evidence type="ECO:0000313" key="2">
    <source>
        <dbReference type="EMBL" id="VYT11450.1"/>
    </source>
</evidence>
<feature type="transmembrane region" description="Helical" evidence="1">
    <location>
        <begin position="362"/>
        <end position="381"/>
    </location>
</feature>
<feature type="transmembrane region" description="Helical" evidence="1">
    <location>
        <begin position="12"/>
        <end position="32"/>
    </location>
</feature>
<dbReference type="Pfam" id="PF09586">
    <property type="entry name" value="YfhO"/>
    <property type="match status" value="1"/>
</dbReference>
<accession>A0A6N2U076</accession>
<dbReference type="AlphaFoldDB" id="A0A6N2U076"/>
<keyword evidence="1" id="KW-0812">Transmembrane</keyword>
<feature type="transmembrane region" description="Helical" evidence="1">
    <location>
        <begin position="101"/>
        <end position="118"/>
    </location>
</feature>
<proteinExistence type="predicted"/>
<feature type="transmembrane region" description="Helical" evidence="1">
    <location>
        <begin position="277"/>
        <end position="298"/>
    </location>
</feature>
<reference evidence="2" key="1">
    <citation type="submission" date="2019-11" db="EMBL/GenBank/DDBJ databases">
        <authorList>
            <person name="Feng L."/>
        </authorList>
    </citation>
    <scope>NUCLEOTIDE SEQUENCE</scope>
    <source>
        <strain evidence="2">CnexileLFYP112</strain>
    </source>
</reference>